<organism evidence="3 4">
    <name type="scientific">Abeliophyllum distichum</name>
    <dbReference type="NCBI Taxonomy" id="126358"/>
    <lineage>
        <taxon>Eukaryota</taxon>
        <taxon>Viridiplantae</taxon>
        <taxon>Streptophyta</taxon>
        <taxon>Embryophyta</taxon>
        <taxon>Tracheophyta</taxon>
        <taxon>Spermatophyta</taxon>
        <taxon>Magnoliopsida</taxon>
        <taxon>eudicotyledons</taxon>
        <taxon>Gunneridae</taxon>
        <taxon>Pentapetalae</taxon>
        <taxon>asterids</taxon>
        <taxon>lamiids</taxon>
        <taxon>Lamiales</taxon>
        <taxon>Oleaceae</taxon>
        <taxon>Forsythieae</taxon>
        <taxon>Abeliophyllum</taxon>
    </lineage>
</organism>
<reference evidence="4" key="1">
    <citation type="submission" date="2024-07" db="EMBL/GenBank/DDBJ databases">
        <title>Two chromosome-level genome assemblies of Korean endemic species Abeliophyllum distichum and Forsythia ovata (Oleaceae).</title>
        <authorList>
            <person name="Jang H."/>
        </authorList>
    </citation>
    <scope>NUCLEOTIDE SEQUENCE [LARGE SCALE GENOMIC DNA]</scope>
</reference>
<accession>A0ABD1SX05</accession>
<evidence type="ECO:0000313" key="3">
    <source>
        <dbReference type="EMBL" id="KAL2504903.1"/>
    </source>
</evidence>
<evidence type="ECO:0000313" key="4">
    <source>
        <dbReference type="Proteomes" id="UP001604336"/>
    </source>
</evidence>
<dbReference type="InterPro" id="IPR002921">
    <property type="entry name" value="Fungal_lipase-type"/>
</dbReference>
<dbReference type="Pfam" id="PF01764">
    <property type="entry name" value="Lipase_3"/>
    <property type="match status" value="1"/>
</dbReference>
<dbReference type="PANTHER" id="PTHR46086:SF31">
    <property type="entry name" value="FUNGAL LIPASE-LIKE DOMAIN-CONTAINING PROTEIN"/>
    <property type="match status" value="1"/>
</dbReference>
<dbReference type="SUPFAM" id="SSF53474">
    <property type="entry name" value="alpha/beta-Hydrolases"/>
    <property type="match status" value="1"/>
</dbReference>
<dbReference type="InterPro" id="IPR044819">
    <property type="entry name" value="OBL-like"/>
</dbReference>
<protein>
    <submittedName>
        <fullName evidence="3">Alpha/beta-Hydrolases superfamily protein</fullName>
    </submittedName>
</protein>
<keyword evidence="1" id="KW-0378">Hydrolase</keyword>
<dbReference type="CDD" id="cd00519">
    <property type="entry name" value="Lipase_3"/>
    <property type="match status" value="1"/>
</dbReference>
<proteinExistence type="predicted"/>
<dbReference type="Proteomes" id="UP001604336">
    <property type="component" value="Unassembled WGS sequence"/>
</dbReference>
<evidence type="ECO:0000259" key="2">
    <source>
        <dbReference type="Pfam" id="PF01764"/>
    </source>
</evidence>
<dbReference type="AlphaFoldDB" id="A0ABD1SX05"/>
<dbReference type="Gene3D" id="3.40.50.1820">
    <property type="entry name" value="alpha/beta hydrolase"/>
    <property type="match status" value="1"/>
</dbReference>
<dbReference type="GO" id="GO:0016787">
    <property type="term" value="F:hydrolase activity"/>
    <property type="evidence" value="ECO:0007669"/>
    <property type="project" value="UniProtKB-KW"/>
</dbReference>
<evidence type="ECO:0000256" key="1">
    <source>
        <dbReference type="ARBA" id="ARBA00022801"/>
    </source>
</evidence>
<dbReference type="PANTHER" id="PTHR46086">
    <property type="entry name" value="ALPHA/BETA-HYDROLASES SUPERFAMILY PROTEIN"/>
    <property type="match status" value="1"/>
</dbReference>
<sequence>MASKGDMSFCSDYMLLKPEEASLIDIFRILFSDDIGKRKFIDCPEGKRPEPFKRRWLIFVSILAQKLLQTVEKPMAWFGSLVEQWINLLSSNGNLLRLVLNFLQGKVIYSNKSMTNFVSIVGHIDKRRNLDDNIRHGDGRYYAALSIMASKVSYENKAYIESTVMDHWKMDFVGSYDFWNDYQEKATTQAFIFHDKNDKIIVAFRGTEPFDANAWSTDFDISWYDIPGLGRVHGGFMKALGLQKNQGWPREQAGDNQQEVAYYAIRKILKQLLQKNEKAKFIITGHSLGGALAVLFPAILAFHEEKWLLKRLDGIYTFGQPRVGDEQFGQILKQHLTKYNIDYYRLVYTFDIVPRLPYDDSTFLFKHLGTCIYYNSFYQGKIVAEEPDKNYFSLIWLIPKIINVSWELIRSFIIPYTRGKDYKEGGILRFLRVIGLLTAGLPAHCPQDYNCDNVFNVLGVPWDVDTEGLREYISKFGELEDCIAMKVAIDSATPVDDAGPSSNFMMNNPEPFGGYGGPVRTYRRMYGSLDFDDHGRGSTIAVWLQTCYCSLQLLCEIAEHDLLKLSFSWLRLSSEVLVKILSIVADLFSKFILTKSCLRRTFH</sequence>
<name>A0ABD1SX05_9LAMI</name>
<dbReference type="InterPro" id="IPR029058">
    <property type="entry name" value="AB_hydrolase_fold"/>
</dbReference>
<comment type="caution">
    <text evidence="3">The sequence shown here is derived from an EMBL/GenBank/DDBJ whole genome shotgun (WGS) entry which is preliminary data.</text>
</comment>
<feature type="domain" description="Fungal lipase-type" evidence="2">
    <location>
        <begin position="201"/>
        <end position="359"/>
    </location>
</feature>
<dbReference type="EMBL" id="JBFOLK010000006">
    <property type="protein sequence ID" value="KAL2504903.1"/>
    <property type="molecule type" value="Genomic_DNA"/>
</dbReference>
<keyword evidence="4" id="KW-1185">Reference proteome</keyword>
<gene>
    <name evidence="3" type="ORF">Adt_20524</name>
</gene>